<dbReference type="EC" id="4.6.1.2" evidence="2"/>
<dbReference type="Gene3D" id="6.10.250.780">
    <property type="match status" value="1"/>
</dbReference>
<dbReference type="PANTHER" id="PTHR45655:SF10">
    <property type="entry name" value="SOLUBLE GUANYLATE CYCLASE 88E"/>
    <property type="match status" value="1"/>
</dbReference>
<keyword evidence="7" id="KW-0141">cGMP biosynthesis</keyword>
<dbReference type="InterPro" id="IPR038158">
    <property type="entry name" value="H-NOX_domain_sf"/>
</dbReference>
<sequence>MYGLLVQGIAEYLRTTLGEQKWEEIRKRAGVRQHSFTTHKVYSETVIPRICQATVELTGVNRDDLMESFGFYFVQFTGNYGYDRIQKVLGRNLRDFLNGLDNLHEYLRFSYPKLKPPSFLCQSESRHSMTLHYRSRRKGYVSYVKGQIKSIARAVYRQEVKIDVLKEEVSRERVDVVMELKFDNYSYVHPVDCVNTTLEKAMPVNSSTFFSVFPFHIVFNRMLVIQHAGIGLLSVLGMEQLDGHSVDEVFSIVRPLIDFNWDQIISYVNNVFELCTVQSVQGEDDDGYNLSELVTDAVGDTASNDSLRRSHGRKLHADTRTLTSRSSKSVGSSDDKLRIKGQMKFMPDWESIVFLGTPILSDLDAMLRKGLYINDLSMHDSSRDLVLAGTQQSAELKLALDQEQKKSRKLEASMMQLDAEMKRTDELLYQMIPKQVADRLRTGETAVATCEVFTNVTILFSDVVGFTKICSKITPMEVVSMLNAMYTKFDMLIEMHKVYKVRRASIHSGTVVAGVVGIKMPRYCLFGDTVNTASRMESNGEPMMVHISETTKNELQGINKYTIEHRGAIDVKGKGSMKTYWLARGTDGETFLHSAEHEMYAQMVKAAEAEAETRSLYSPSPSQRDE</sequence>
<dbReference type="InterPro" id="IPR024096">
    <property type="entry name" value="NO_sig/Golgi_transp_ligand-bd"/>
</dbReference>
<dbReference type="CDD" id="cd07302">
    <property type="entry name" value="CHD"/>
    <property type="match status" value="1"/>
</dbReference>
<dbReference type="InterPro" id="IPR001054">
    <property type="entry name" value="A/G_cyclase"/>
</dbReference>
<dbReference type="Gene3D" id="3.30.450.260">
    <property type="entry name" value="Haem NO binding associated domain"/>
    <property type="match status" value="1"/>
</dbReference>
<keyword evidence="4" id="KW-0547">Nucleotide-binding</keyword>
<evidence type="ECO:0000256" key="1">
    <source>
        <dbReference type="ARBA" id="ARBA00004496"/>
    </source>
</evidence>
<name>A0ABM1DUN8_PRICU</name>
<feature type="domain" description="Guanylate cyclase" evidence="11">
    <location>
        <begin position="503"/>
        <end position="537"/>
    </location>
</feature>
<accession>A0ABM1DUN8</accession>
<protein>
    <recommendedName>
        <fullName evidence="2">guanylate cyclase</fullName>
        <ecNumber evidence="2">4.6.1.2</ecNumber>
    </recommendedName>
</protein>
<evidence type="ECO:0000256" key="10">
    <source>
        <dbReference type="SAM" id="MobiDB-lite"/>
    </source>
</evidence>
<evidence type="ECO:0000313" key="12">
    <source>
        <dbReference type="Proteomes" id="UP000695022"/>
    </source>
</evidence>
<comment type="similarity">
    <text evidence="8">Belongs to the adenylyl cyclase class-4/guanylyl cyclase family.</text>
</comment>
<feature type="domain" description="Guanylate cyclase" evidence="11">
    <location>
        <begin position="457"/>
        <end position="502"/>
    </location>
</feature>
<evidence type="ECO:0000256" key="4">
    <source>
        <dbReference type="ARBA" id="ARBA00022741"/>
    </source>
</evidence>
<evidence type="ECO:0000256" key="3">
    <source>
        <dbReference type="ARBA" id="ARBA00022490"/>
    </source>
</evidence>
<organism evidence="12 13">
    <name type="scientific">Priapulus caudatus</name>
    <name type="common">Priapulid worm</name>
    <dbReference type="NCBI Taxonomy" id="37621"/>
    <lineage>
        <taxon>Eukaryota</taxon>
        <taxon>Metazoa</taxon>
        <taxon>Ecdysozoa</taxon>
        <taxon>Scalidophora</taxon>
        <taxon>Priapulida</taxon>
        <taxon>Priapulimorpha</taxon>
        <taxon>Priapulimorphida</taxon>
        <taxon>Priapulidae</taxon>
        <taxon>Priapulus</taxon>
    </lineage>
</organism>
<evidence type="ECO:0000256" key="9">
    <source>
        <dbReference type="SAM" id="Coils"/>
    </source>
</evidence>
<evidence type="ECO:0000256" key="8">
    <source>
        <dbReference type="RuleBase" id="RU000405"/>
    </source>
</evidence>
<comment type="subcellular location">
    <subcellularLocation>
        <location evidence="1">Cytoplasm</location>
    </subcellularLocation>
</comment>
<dbReference type="Pfam" id="PF00211">
    <property type="entry name" value="Guanylate_cyc"/>
    <property type="match status" value="2"/>
</dbReference>
<evidence type="ECO:0000256" key="2">
    <source>
        <dbReference type="ARBA" id="ARBA00012202"/>
    </source>
</evidence>
<dbReference type="InterPro" id="IPR018297">
    <property type="entry name" value="A/G_cyclase_CS"/>
</dbReference>
<dbReference type="PANTHER" id="PTHR45655">
    <property type="entry name" value="GUANYLATE CYCLASE SOLUBLE SUBUNIT BETA-2"/>
    <property type="match status" value="1"/>
</dbReference>
<evidence type="ECO:0000313" key="13">
    <source>
        <dbReference type="RefSeq" id="XP_014663659.1"/>
    </source>
</evidence>
<dbReference type="Proteomes" id="UP000695022">
    <property type="component" value="Unplaced"/>
</dbReference>
<dbReference type="SUPFAM" id="SSF55073">
    <property type="entry name" value="Nucleotide cyclase"/>
    <property type="match status" value="1"/>
</dbReference>
<gene>
    <name evidence="13" type="primary">LOC106806288</name>
</gene>
<feature type="region of interest" description="Disordered" evidence="10">
    <location>
        <begin position="302"/>
        <end position="335"/>
    </location>
</feature>
<dbReference type="RefSeq" id="XP_014663659.1">
    <property type="nucleotide sequence ID" value="XM_014808173.1"/>
</dbReference>
<dbReference type="Gene3D" id="3.90.1520.10">
    <property type="entry name" value="H-NOX domain"/>
    <property type="match status" value="1"/>
</dbReference>
<keyword evidence="3" id="KW-0963">Cytoplasm</keyword>
<dbReference type="SMART" id="SM00044">
    <property type="entry name" value="CYCc"/>
    <property type="match status" value="1"/>
</dbReference>
<dbReference type="PROSITE" id="PS50125">
    <property type="entry name" value="GUANYLATE_CYCLASE_2"/>
    <property type="match status" value="2"/>
</dbReference>
<dbReference type="InterPro" id="IPR042463">
    <property type="entry name" value="HNOB_dom_associated_sf"/>
</dbReference>
<evidence type="ECO:0000256" key="6">
    <source>
        <dbReference type="ARBA" id="ARBA00023239"/>
    </source>
</evidence>
<dbReference type="InterPro" id="IPR011645">
    <property type="entry name" value="HNOB_dom_associated"/>
</dbReference>
<keyword evidence="9" id="KW-0175">Coiled coil</keyword>
<evidence type="ECO:0000256" key="5">
    <source>
        <dbReference type="ARBA" id="ARBA00023134"/>
    </source>
</evidence>
<keyword evidence="5" id="KW-0342">GTP-binding</keyword>
<dbReference type="Pfam" id="PF07700">
    <property type="entry name" value="HNOB"/>
    <property type="match status" value="1"/>
</dbReference>
<dbReference type="PROSITE" id="PS00452">
    <property type="entry name" value="GUANYLATE_CYCLASE_1"/>
    <property type="match status" value="1"/>
</dbReference>
<keyword evidence="12" id="KW-1185">Reference proteome</keyword>
<dbReference type="Pfam" id="PF07701">
    <property type="entry name" value="HNOBA"/>
    <property type="match status" value="1"/>
</dbReference>
<dbReference type="InterPro" id="IPR029787">
    <property type="entry name" value="Nucleotide_cyclase"/>
</dbReference>
<proteinExistence type="inferred from homology"/>
<feature type="coiled-coil region" evidence="9">
    <location>
        <begin position="393"/>
        <end position="420"/>
    </location>
</feature>
<dbReference type="GeneID" id="106806288"/>
<evidence type="ECO:0000256" key="7">
    <source>
        <dbReference type="ARBA" id="ARBA00023293"/>
    </source>
</evidence>
<evidence type="ECO:0000259" key="11">
    <source>
        <dbReference type="PROSITE" id="PS50125"/>
    </source>
</evidence>
<reference evidence="13" key="1">
    <citation type="submission" date="2025-08" db="UniProtKB">
        <authorList>
            <consortium name="RefSeq"/>
        </authorList>
    </citation>
    <scope>IDENTIFICATION</scope>
</reference>
<dbReference type="SUPFAM" id="SSF111126">
    <property type="entry name" value="Ligand-binding domain in the NO signalling and Golgi transport"/>
    <property type="match status" value="1"/>
</dbReference>
<dbReference type="InterPro" id="IPR011644">
    <property type="entry name" value="Heme_NO-bd"/>
</dbReference>
<dbReference type="Gene3D" id="3.30.70.1230">
    <property type="entry name" value="Nucleotide cyclase"/>
    <property type="match status" value="2"/>
</dbReference>
<keyword evidence="6 8" id="KW-0456">Lyase</keyword>